<dbReference type="FunFam" id="1.25.70.10:FF:000001">
    <property type="entry name" value="Mitochondrial transcription termination factor-like"/>
    <property type="match status" value="1"/>
</dbReference>
<keyword evidence="3" id="KW-0809">Transit peptide</keyword>
<dbReference type="GO" id="GO:0003676">
    <property type="term" value="F:nucleic acid binding"/>
    <property type="evidence" value="ECO:0007669"/>
    <property type="project" value="InterPro"/>
</dbReference>
<evidence type="ECO:0000256" key="2">
    <source>
        <dbReference type="ARBA" id="ARBA00022472"/>
    </source>
</evidence>
<keyword evidence="2" id="KW-0805">Transcription regulation</keyword>
<dbReference type="AlphaFoldDB" id="A0A022Q6F4"/>
<dbReference type="PANTHER" id="PTHR13068">
    <property type="entry name" value="CGI-12 PROTEIN-RELATED"/>
    <property type="match status" value="1"/>
</dbReference>
<dbReference type="GO" id="GO:0009658">
    <property type="term" value="P:chloroplast organization"/>
    <property type="evidence" value="ECO:0000318"/>
    <property type="project" value="GO_Central"/>
</dbReference>
<protein>
    <submittedName>
        <fullName evidence="4">Uncharacterized protein</fullName>
    </submittedName>
</protein>
<proteinExistence type="inferred from homology"/>
<keyword evidence="5" id="KW-1185">Reference proteome</keyword>
<evidence type="ECO:0000256" key="1">
    <source>
        <dbReference type="ARBA" id="ARBA00007692"/>
    </source>
</evidence>
<keyword evidence="2" id="KW-0806">Transcription termination</keyword>
<dbReference type="GO" id="GO:0006353">
    <property type="term" value="P:DNA-templated transcription termination"/>
    <property type="evidence" value="ECO:0007669"/>
    <property type="project" value="UniProtKB-KW"/>
</dbReference>
<name>A0A022Q6F4_ERYGU</name>
<dbReference type="Proteomes" id="UP000030748">
    <property type="component" value="Unassembled WGS sequence"/>
</dbReference>
<sequence>MINLVRKNLASSYIVKSHVSFSTPLHFSSSSSSSSSERQQLLKTNPKVFDLLLHRHHFTPELASRVASALAHLKTPEKADSILSFFKDIGFTNTQLEKIVKYKPRFLSASLEASIKPKIRVFQDLGFSSDDISIIISSNPAILHLSVNNNIIPTLSLLKGLLGSDYDLARLLRLSSWFVTTNLEQTMVPNFDFLKSFDIPTERLLLILHCYPRFFLLKPDILKRSVEKVEEMGIDRRSKVFIYAVRSIASLSNEAWELKLQGFRDLGFSENEILAMFVKAPSAFSVSMVKIKKVKEVLLGTGKFSKSSIVNNPMSFACSIEKRLEPRIRILEIMERRKLITKWPGLGEVCTLTDDKFFHKFISPYMDEVSDVCTFR</sequence>
<reference evidence="4 5" key="1">
    <citation type="journal article" date="2013" name="Proc. Natl. Acad. Sci. U.S.A.">
        <title>Fine-scale variation in meiotic recombination in Mimulus inferred from population shotgun sequencing.</title>
        <authorList>
            <person name="Hellsten U."/>
            <person name="Wright K.M."/>
            <person name="Jenkins J."/>
            <person name="Shu S."/>
            <person name="Yuan Y."/>
            <person name="Wessler S.R."/>
            <person name="Schmutz J."/>
            <person name="Willis J.H."/>
            <person name="Rokhsar D.S."/>
        </authorList>
    </citation>
    <scope>NUCLEOTIDE SEQUENCE [LARGE SCALE GENOMIC DNA]</scope>
    <source>
        <strain evidence="5">cv. DUN x IM62</strain>
    </source>
</reference>
<dbReference type="OMA" id="YASACKG"/>
<accession>A0A022Q6F4</accession>
<evidence type="ECO:0000313" key="5">
    <source>
        <dbReference type="Proteomes" id="UP000030748"/>
    </source>
</evidence>
<keyword evidence="2" id="KW-0804">Transcription</keyword>
<dbReference type="SMART" id="SM00733">
    <property type="entry name" value="Mterf"/>
    <property type="match status" value="5"/>
</dbReference>
<dbReference type="Gene3D" id="1.25.70.10">
    <property type="entry name" value="Transcription termination factor 3, mitochondrial"/>
    <property type="match status" value="1"/>
</dbReference>
<dbReference type="PhylomeDB" id="A0A022Q6F4"/>
<gene>
    <name evidence="4" type="ORF">MIMGU_mgv1a008364mg</name>
</gene>
<dbReference type="Pfam" id="PF02536">
    <property type="entry name" value="mTERF"/>
    <property type="match status" value="1"/>
</dbReference>
<organism evidence="4 5">
    <name type="scientific">Erythranthe guttata</name>
    <name type="common">Yellow monkey flower</name>
    <name type="synonym">Mimulus guttatus</name>
    <dbReference type="NCBI Taxonomy" id="4155"/>
    <lineage>
        <taxon>Eukaryota</taxon>
        <taxon>Viridiplantae</taxon>
        <taxon>Streptophyta</taxon>
        <taxon>Embryophyta</taxon>
        <taxon>Tracheophyta</taxon>
        <taxon>Spermatophyta</taxon>
        <taxon>Magnoliopsida</taxon>
        <taxon>eudicotyledons</taxon>
        <taxon>Gunneridae</taxon>
        <taxon>Pentapetalae</taxon>
        <taxon>asterids</taxon>
        <taxon>lamiids</taxon>
        <taxon>Lamiales</taxon>
        <taxon>Phrymaceae</taxon>
        <taxon>Erythranthe</taxon>
    </lineage>
</organism>
<dbReference type="GO" id="GO:0009507">
    <property type="term" value="C:chloroplast"/>
    <property type="evidence" value="ECO:0000318"/>
    <property type="project" value="GO_Central"/>
</dbReference>
<dbReference type="KEGG" id="egt:105973938"/>
<dbReference type="InterPro" id="IPR003690">
    <property type="entry name" value="MTERF"/>
</dbReference>
<dbReference type="EMBL" id="KI632175">
    <property type="protein sequence ID" value="EYU23214.1"/>
    <property type="molecule type" value="Genomic_DNA"/>
</dbReference>
<evidence type="ECO:0000313" key="4">
    <source>
        <dbReference type="EMBL" id="EYU23214.1"/>
    </source>
</evidence>
<dbReference type="PANTHER" id="PTHR13068:SF130">
    <property type="entry name" value="TRANSCRIPTION TERMINATION FACTOR MTERF6, CHLOROPLASTIC_MITOCHONDRIAL-LIKE"/>
    <property type="match status" value="1"/>
</dbReference>
<dbReference type="InterPro" id="IPR038538">
    <property type="entry name" value="MTERF_sf"/>
</dbReference>
<dbReference type="eggNOG" id="KOG1267">
    <property type="taxonomic scope" value="Eukaryota"/>
</dbReference>
<dbReference type="OrthoDB" id="637682at2759"/>
<evidence type="ECO:0000256" key="3">
    <source>
        <dbReference type="ARBA" id="ARBA00022946"/>
    </source>
</evidence>
<comment type="similarity">
    <text evidence="1">Belongs to the mTERF family.</text>
</comment>